<dbReference type="InParanoid" id="A0A2U3N164"/>
<dbReference type="GO" id="GO:0030288">
    <property type="term" value="C:outer membrane-bounded periplasmic space"/>
    <property type="evidence" value="ECO:0007669"/>
    <property type="project" value="TreeGrafter"/>
</dbReference>
<dbReference type="GO" id="GO:0015221">
    <property type="term" value="F:lipopolysaccharide transmembrane transporter activity"/>
    <property type="evidence" value="ECO:0007669"/>
    <property type="project" value="InterPro"/>
</dbReference>
<dbReference type="GO" id="GO:0005886">
    <property type="term" value="C:plasma membrane"/>
    <property type="evidence" value="ECO:0007669"/>
    <property type="project" value="InterPro"/>
</dbReference>
<dbReference type="InterPro" id="IPR010664">
    <property type="entry name" value="LipoPS_assembly_LptC-rel"/>
</dbReference>
<keyword evidence="1" id="KW-1003">Cell membrane</keyword>
<dbReference type="Gene3D" id="2.60.450.10">
    <property type="entry name" value="Lipopolysaccharide (LPS) transport protein A like domain"/>
    <property type="match status" value="1"/>
</dbReference>
<name>A0A2U3N164_9GAMM</name>
<proteinExistence type="predicted"/>
<dbReference type="OrthoDB" id="6717529at2"/>
<dbReference type="NCBIfam" id="TIGR04409">
    <property type="entry name" value="LptC_YrbK"/>
    <property type="match status" value="1"/>
</dbReference>
<gene>
    <name evidence="7" type="ORF">KPC_2589</name>
</gene>
<evidence type="ECO:0000256" key="3">
    <source>
        <dbReference type="ARBA" id="ARBA00022692"/>
    </source>
</evidence>
<evidence type="ECO:0000313" key="7">
    <source>
        <dbReference type="EMBL" id="SPL71411.1"/>
    </source>
</evidence>
<dbReference type="AlphaFoldDB" id="A0A2U3N164"/>
<dbReference type="EMBL" id="OOGT01000134">
    <property type="protein sequence ID" value="SPL71411.1"/>
    <property type="molecule type" value="Genomic_DNA"/>
</dbReference>
<dbReference type="Proteomes" id="UP000245974">
    <property type="component" value="Unassembled WGS sequence"/>
</dbReference>
<keyword evidence="4 6" id="KW-1133">Transmembrane helix</keyword>
<dbReference type="Pfam" id="PF06835">
    <property type="entry name" value="LptC"/>
    <property type="match status" value="1"/>
</dbReference>
<dbReference type="PANTHER" id="PTHR37481">
    <property type="entry name" value="LIPOPOLYSACCHARIDE EXPORT SYSTEM PROTEIN LPTC"/>
    <property type="match status" value="1"/>
</dbReference>
<evidence type="ECO:0000256" key="1">
    <source>
        <dbReference type="ARBA" id="ARBA00022475"/>
    </source>
</evidence>
<accession>A0A2U3N164</accession>
<dbReference type="PANTHER" id="PTHR37481:SF1">
    <property type="entry name" value="LIPOPOLYSACCHARIDE EXPORT SYSTEM PROTEIN LPTC"/>
    <property type="match status" value="1"/>
</dbReference>
<sequence>MDTKSLYIIAVVIAAISGGIYYYSGKGKKLDVQSAQNMTYSAENIHLTQTNEKGDLHVRADVDHLEQDLKNKSTNLRNLNASMYKNDQVDSTFFAKIAQGYNDNEKVVLSDQVEATKLGQNGKMVLTTDELTAYPQDRKLETSHQVNVTSPDSEFVSQGLKADLNEGQYEFFNIRGKYAPR</sequence>
<dbReference type="InterPro" id="IPR026265">
    <property type="entry name" value="LptC"/>
</dbReference>
<keyword evidence="2" id="KW-0997">Cell inner membrane</keyword>
<keyword evidence="5 6" id="KW-0472">Membrane</keyword>
<dbReference type="RefSeq" id="WP_121974833.1">
    <property type="nucleotide sequence ID" value="NZ_OOGT01000134.1"/>
</dbReference>
<dbReference type="GO" id="GO:0017089">
    <property type="term" value="F:glycolipid transfer activity"/>
    <property type="evidence" value="ECO:0007669"/>
    <property type="project" value="TreeGrafter"/>
</dbReference>
<evidence type="ECO:0000256" key="6">
    <source>
        <dbReference type="SAM" id="Phobius"/>
    </source>
</evidence>
<evidence type="ECO:0000313" key="8">
    <source>
        <dbReference type="Proteomes" id="UP000245974"/>
    </source>
</evidence>
<feature type="transmembrane region" description="Helical" evidence="6">
    <location>
        <begin position="6"/>
        <end position="24"/>
    </location>
</feature>
<keyword evidence="3 6" id="KW-0812">Transmembrane</keyword>
<keyword evidence="8" id="KW-1185">Reference proteome</keyword>
<evidence type="ECO:0000256" key="5">
    <source>
        <dbReference type="ARBA" id="ARBA00023136"/>
    </source>
</evidence>
<protein>
    <submittedName>
        <fullName evidence="7">Lipopolysaccharide-assembly, LptC-related</fullName>
    </submittedName>
</protein>
<organism evidence="7 8">
    <name type="scientific">Acinetobacter stercoris</name>
    <dbReference type="NCBI Taxonomy" id="2126983"/>
    <lineage>
        <taxon>Bacteria</taxon>
        <taxon>Pseudomonadati</taxon>
        <taxon>Pseudomonadota</taxon>
        <taxon>Gammaproteobacteria</taxon>
        <taxon>Moraxellales</taxon>
        <taxon>Moraxellaceae</taxon>
        <taxon>Acinetobacter</taxon>
    </lineage>
</organism>
<evidence type="ECO:0000256" key="4">
    <source>
        <dbReference type="ARBA" id="ARBA00022989"/>
    </source>
</evidence>
<evidence type="ECO:0000256" key="2">
    <source>
        <dbReference type="ARBA" id="ARBA00022519"/>
    </source>
</evidence>
<reference evidence="8" key="1">
    <citation type="submission" date="2018-03" db="EMBL/GenBank/DDBJ databases">
        <authorList>
            <person name="Blom J."/>
        </authorList>
    </citation>
    <scope>NUCLEOTIDE SEQUENCE [LARGE SCALE GENOMIC DNA]</scope>
    <source>
        <strain evidence="8">KPC-SM-21</strain>
    </source>
</reference>
<dbReference type="InterPro" id="IPR052363">
    <property type="entry name" value="LPS_export_LptC"/>
</dbReference>